<accession>A0A6M3W9U0</accession>
<evidence type="ECO:0000256" key="5">
    <source>
        <dbReference type="ARBA" id="ARBA00022836"/>
    </source>
</evidence>
<evidence type="ECO:0000256" key="6">
    <source>
        <dbReference type="ARBA" id="ARBA00022989"/>
    </source>
</evidence>
<dbReference type="EMBL" id="MT211885">
    <property type="protein sequence ID" value="QJF58570.1"/>
    <property type="molecule type" value="Genomic_DNA"/>
</dbReference>
<dbReference type="Pfam" id="PF01241">
    <property type="entry name" value="PSI_PSAK"/>
    <property type="match status" value="1"/>
</dbReference>
<keyword evidence="4 9" id="KW-0812">Transmembrane</keyword>
<dbReference type="GO" id="GO:0009522">
    <property type="term" value="C:photosystem I"/>
    <property type="evidence" value="ECO:0007669"/>
    <property type="project" value="UniProtKB-KW"/>
</dbReference>
<evidence type="ECO:0000256" key="3">
    <source>
        <dbReference type="ARBA" id="ARBA00022531"/>
    </source>
</evidence>
<dbReference type="InterPro" id="IPR037101">
    <property type="entry name" value="PSI_PsaK_bact"/>
</dbReference>
<evidence type="ECO:0000313" key="10">
    <source>
        <dbReference type="EMBL" id="QJF58370.1"/>
    </source>
</evidence>
<dbReference type="PROSITE" id="PS01026">
    <property type="entry name" value="PHOTOSYSTEM_I_PSAGK"/>
    <property type="match status" value="1"/>
</dbReference>
<comment type="similarity">
    <text evidence="2 9">Belongs to the PsaG/PsaK family.</text>
</comment>
<evidence type="ECO:0000256" key="2">
    <source>
        <dbReference type="ARBA" id="ARBA00006458"/>
    </source>
</evidence>
<keyword evidence="10" id="KW-0934">Plastid</keyword>
<keyword evidence="3 9" id="KW-0602">Photosynthesis</keyword>
<proteinExistence type="inferred from homology"/>
<keyword evidence="6 9" id="KW-1133">Transmembrane helix</keyword>
<sequence>MIKSNLKFKTNQYVIKMNNTYMLLTLLPSTTSWSAQISIIMIISNLIAIIIGRYAIQVRGLGPSIPISGMAGFGLTELLATTSLGHVLGAGAILGLHGIGLIN</sequence>
<geneLocation type="chloroplast" evidence="10"/>
<protein>
    <recommendedName>
        <fullName evidence="9">Photosystem I reaction center subunit PsaK</fullName>
    </recommendedName>
    <alternativeName>
        <fullName evidence="9">PSI-K</fullName>
    </alternativeName>
    <alternativeName>
        <fullName evidence="9">Photosystem I subunit X</fullName>
    </alternativeName>
</protein>
<evidence type="ECO:0000256" key="9">
    <source>
        <dbReference type="HAMAP-Rule" id="MF_00474"/>
    </source>
</evidence>
<dbReference type="GO" id="GO:0009535">
    <property type="term" value="C:chloroplast thylakoid membrane"/>
    <property type="evidence" value="ECO:0007669"/>
    <property type="project" value="UniProtKB-SubCell"/>
</dbReference>
<keyword evidence="8 9" id="KW-0472">Membrane</keyword>
<comment type="subcellular location">
    <subcellularLocation>
        <location evidence="1">Membrane</location>
        <topology evidence="1">Multi-pass membrane protein</topology>
    </subcellularLocation>
    <subcellularLocation>
        <location evidence="9">Plastid</location>
        <location evidence="9">Chloroplast thylakoid membrane</location>
        <topology evidence="9">Multi-pass membrane protein</topology>
    </subcellularLocation>
</comment>
<dbReference type="GO" id="GO:0015979">
    <property type="term" value="P:photosynthesis"/>
    <property type="evidence" value="ECO:0007669"/>
    <property type="project" value="UniProtKB-UniRule"/>
</dbReference>
<dbReference type="Gene3D" id="1.20.860.20">
    <property type="entry name" value="Photosystem I PsaK, reaction centre"/>
    <property type="match status" value="1"/>
</dbReference>
<dbReference type="EMBL" id="MT211887">
    <property type="protein sequence ID" value="QJF58968.1"/>
    <property type="molecule type" value="Genomic_DNA"/>
</dbReference>
<keyword evidence="10" id="KW-0150">Chloroplast</keyword>
<dbReference type="EMBL" id="MT211884">
    <property type="protein sequence ID" value="QJF58370.1"/>
    <property type="molecule type" value="Genomic_DNA"/>
</dbReference>
<dbReference type="SUPFAM" id="SSF81563">
    <property type="entry name" value="Photosystem I reaction center subunit X, PsaK"/>
    <property type="match status" value="1"/>
</dbReference>
<dbReference type="EMBL" id="MT211886">
    <property type="protein sequence ID" value="QJF58769.1"/>
    <property type="molecule type" value="Genomic_DNA"/>
</dbReference>
<name>A0A6M3W9U0_COROI</name>
<organism evidence="10">
    <name type="scientific">Corallina officinalis</name>
    <name type="common">Coral seaweed</name>
    <dbReference type="NCBI Taxonomy" id="35170"/>
    <lineage>
        <taxon>Eukaryota</taxon>
        <taxon>Rhodophyta</taxon>
        <taxon>Florideophyceae</taxon>
        <taxon>Corallinophycidae</taxon>
        <taxon>Corallinales</taxon>
        <taxon>Corallinaceae</taxon>
        <taxon>Corallinoideae</taxon>
        <taxon>Corallina</taxon>
    </lineage>
</organism>
<reference evidence="10" key="1">
    <citation type="submission" date="2020-03" db="EMBL/GenBank/DDBJ databases">
        <title>Mitochondrial and Plastid genome variability of Corallina officinalis (Corallinales, Rhodophyta).</title>
        <authorList>
            <person name="Yesson C."/>
            <person name="Bian X."/>
            <person name="Williamson C."/>
            <person name="Briscoe A.G."/>
            <person name="Brodie J."/>
        </authorList>
    </citation>
    <scope>NUCLEOTIDE SEQUENCE</scope>
</reference>
<gene>
    <name evidence="9 10" type="primary">psaK</name>
</gene>
<evidence type="ECO:0000256" key="8">
    <source>
        <dbReference type="ARBA" id="ARBA00023136"/>
    </source>
</evidence>
<keyword evidence="7 9" id="KW-0793">Thylakoid</keyword>
<dbReference type="InterPro" id="IPR017492">
    <property type="entry name" value="PSI_PsaK"/>
</dbReference>
<keyword evidence="5 9" id="KW-0603">Photosystem I</keyword>
<dbReference type="HAMAP" id="MF_00474">
    <property type="entry name" value="PSI_PsaK"/>
    <property type="match status" value="1"/>
</dbReference>
<dbReference type="InterPro" id="IPR000549">
    <property type="entry name" value="PSI_PsaG/PsaK"/>
</dbReference>
<evidence type="ECO:0000256" key="1">
    <source>
        <dbReference type="ARBA" id="ARBA00004141"/>
    </source>
</evidence>
<dbReference type="InterPro" id="IPR035982">
    <property type="entry name" value="PSI_centre_PsaK_sf"/>
</dbReference>
<evidence type="ECO:0000256" key="4">
    <source>
        <dbReference type="ARBA" id="ARBA00022692"/>
    </source>
</evidence>
<dbReference type="NCBIfam" id="TIGR03049">
    <property type="entry name" value="PS_I_psaK"/>
    <property type="match status" value="1"/>
</dbReference>
<evidence type="ECO:0000256" key="7">
    <source>
        <dbReference type="ARBA" id="ARBA00023078"/>
    </source>
</evidence>
<dbReference type="AlphaFoldDB" id="A0A6M3W9U0"/>